<protein>
    <submittedName>
        <fullName evidence="1">Uncharacterized protein</fullName>
    </submittedName>
</protein>
<dbReference type="RefSeq" id="WP_090114046.1">
    <property type="nucleotide sequence ID" value="NZ_FNAT01000007.1"/>
</dbReference>
<accession>A0A1G7IGM1</accession>
<evidence type="ECO:0000313" key="2">
    <source>
        <dbReference type="Proteomes" id="UP000198922"/>
    </source>
</evidence>
<proteinExistence type="predicted"/>
<sequence>MILFAKTISPARLAFAHVLQRSKSPIMDLLRITTDSHARQGVDDLPGRIQADIGMISNAGPTIHIDRHGTLVRY</sequence>
<dbReference type="STRING" id="521013.SAMN04488567_3462"/>
<gene>
    <name evidence="1" type="ORF">SAMN04488567_3462</name>
</gene>
<reference evidence="2" key="1">
    <citation type="submission" date="2016-10" db="EMBL/GenBank/DDBJ databases">
        <authorList>
            <person name="Varghese N."/>
            <person name="Submissions S."/>
        </authorList>
    </citation>
    <scope>NUCLEOTIDE SEQUENCE [LARGE SCALE GENOMIC DNA]</scope>
    <source>
        <strain evidence="2">DSM 21424</strain>
    </source>
</reference>
<dbReference type="Proteomes" id="UP000198922">
    <property type="component" value="Unassembled WGS sequence"/>
</dbReference>
<dbReference type="AlphaFoldDB" id="A0A1G7IGM1"/>
<evidence type="ECO:0000313" key="1">
    <source>
        <dbReference type="EMBL" id="SDF11900.1"/>
    </source>
</evidence>
<name>A0A1G7IGM1_9RHOB</name>
<keyword evidence="2" id="KW-1185">Reference proteome</keyword>
<dbReference type="EMBL" id="FNAT01000007">
    <property type="protein sequence ID" value="SDF11900.1"/>
    <property type="molecule type" value="Genomic_DNA"/>
</dbReference>
<organism evidence="1 2">
    <name type="scientific">Limimaricola pyoseonensis</name>
    <dbReference type="NCBI Taxonomy" id="521013"/>
    <lineage>
        <taxon>Bacteria</taxon>
        <taxon>Pseudomonadati</taxon>
        <taxon>Pseudomonadota</taxon>
        <taxon>Alphaproteobacteria</taxon>
        <taxon>Rhodobacterales</taxon>
        <taxon>Paracoccaceae</taxon>
        <taxon>Limimaricola</taxon>
    </lineage>
</organism>